<proteinExistence type="predicted"/>
<organism evidence="2 3">
    <name type="scientific">Melipona bicolor</name>
    <dbReference type="NCBI Taxonomy" id="60889"/>
    <lineage>
        <taxon>Eukaryota</taxon>
        <taxon>Metazoa</taxon>
        <taxon>Ecdysozoa</taxon>
        <taxon>Arthropoda</taxon>
        <taxon>Hexapoda</taxon>
        <taxon>Insecta</taxon>
        <taxon>Pterygota</taxon>
        <taxon>Neoptera</taxon>
        <taxon>Endopterygota</taxon>
        <taxon>Hymenoptera</taxon>
        <taxon>Apocrita</taxon>
        <taxon>Aculeata</taxon>
        <taxon>Apoidea</taxon>
        <taxon>Anthophila</taxon>
        <taxon>Apidae</taxon>
        <taxon>Melipona</taxon>
    </lineage>
</organism>
<evidence type="ECO:0000313" key="3">
    <source>
        <dbReference type="Proteomes" id="UP001177670"/>
    </source>
</evidence>
<comment type="caution">
    <text evidence="2">The sequence shown here is derived from an EMBL/GenBank/DDBJ whole genome shotgun (WGS) entry which is preliminary data.</text>
</comment>
<name>A0AA40KNT9_9HYME</name>
<dbReference type="EMBL" id="JAHYIQ010000012">
    <property type="protein sequence ID" value="KAK1127258.1"/>
    <property type="molecule type" value="Genomic_DNA"/>
</dbReference>
<gene>
    <name evidence="2" type="ORF">K0M31_003802</name>
</gene>
<reference evidence="2" key="1">
    <citation type="submission" date="2021-10" db="EMBL/GenBank/DDBJ databases">
        <title>Melipona bicolor Genome sequencing and assembly.</title>
        <authorList>
            <person name="Araujo N.S."/>
            <person name="Arias M.C."/>
        </authorList>
    </citation>
    <scope>NUCLEOTIDE SEQUENCE</scope>
    <source>
        <strain evidence="2">USP_2M_L1-L4_2017</strain>
        <tissue evidence="2">Whole body</tissue>
    </source>
</reference>
<evidence type="ECO:0000313" key="2">
    <source>
        <dbReference type="EMBL" id="KAK1127258.1"/>
    </source>
</evidence>
<accession>A0AA40KNT9</accession>
<sequence length="90" mass="10136">MASVGQGHNSRKPRLDTRRKGALRYLGNPERRFSWWLALAEQIKQRTRSEIPLNRSFAESTRSSEPAGEPVRKSGYNLDEPPPGAGYIPS</sequence>
<feature type="region of interest" description="Disordered" evidence="1">
    <location>
        <begin position="1"/>
        <end position="22"/>
    </location>
</feature>
<keyword evidence="3" id="KW-1185">Reference proteome</keyword>
<evidence type="ECO:0000256" key="1">
    <source>
        <dbReference type="SAM" id="MobiDB-lite"/>
    </source>
</evidence>
<dbReference type="Proteomes" id="UP001177670">
    <property type="component" value="Unassembled WGS sequence"/>
</dbReference>
<dbReference type="AlphaFoldDB" id="A0AA40KNT9"/>
<protein>
    <submittedName>
        <fullName evidence="2">Uncharacterized protein</fullName>
    </submittedName>
</protein>
<feature type="region of interest" description="Disordered" evidence="1">
    <location>
        <begin position="50"/>
        <end position="90"/>
    </location>
</feature>